<reference evidence="1 2" key="1">
    <citation type="journal article" date="2021" name="Plant Biotechnol. J.">
        <title>Multi-omics assisted identification of the key and species-specific regulatory components of drought-tolerant mechanisms in Gossypium stocksii.</title>
        <authorList>
            <person name="Yu D."/>
            <person name="Ke L."/>
            <person name="Zhang D."/>
            <person name="Wu Y."/>
            <person name="Sun Y."/>
            <person name="Mei J."/>
            <person name="Sun J."/>
            <person name="Sun Y."/>
        </authorList>
    </citation>
    <scope>NUCLEOTIDE SEQUENCE [LARGE SCALE GENOMIC DNA]</scope>
    <source>
        <strain evidence="2">cv. E1</strain>
        <tissue evidence="1">Leaf</tissue>
    </source>
</reference>
<proteinExistence type="predicted"/>
<accession>A0A9D4AJY5</accession>
<dbReference type="EMBL" id="JAIQCV010000002">
    <property type="protein sequence ID" value="KAH1122946.1"/>
    <property type="molecule type" value="Genomic_DNA"/>
</dbReference>
<comment type="caution">
    <text evidence="1">The sequence shown here is derived from an EMBL/GenBank/DDBJ whole genome shotgun (WGS) entry which is preliminary data.</text>
</comment>
<evidence type="ECO:0000313" key="1">
    <source>
        <dbReference type="EMBL" id="KAH1122946.1"/>
    </source>
</evidence>
<dbReference type="Proteomes" id="UP000828251">
    <property type="component" value="Unassembled WGS sequence"/>
</dbReference>
<protein>
    <submittedName>
        <fullName evidence="1">Uncharacterized protein</fullName>
    </submittedName>
</protein>
<name>A0A9D4AJY5_9ROSI</name>
<dbReference type="AlphaFoldDB" id="A0A9D4AJY5"/>
<evidence type="ECO:0000313" key="2">
    <source>
        <dbReference type="Proteomes" id="UP000828251"/>
    </source>
</evidence>
<sequence length="151" mass="17329">MTWMLRRQTNPNIAEYARHRTTTDLLAQIVFTVPVNLLVMSDWKMMNGYRKLRPRIHDSGYFPDHRIVPYLNAVRFGTITLIEIFDLRFQSYRGLQLGFCNFGNVISRALSGDKAKHERHWQLLPSVVVVGNVSDAISGINEPSTTYVATC</sequence>
<keyword evidence="2" id="KW-1185">Reference proteome</keyword>
<gene>
    <name evidence="1" type="ORF">J1N35_006106</name>
</gene>
<organism evidence="1 2">
    <name type="scientific">Gossypium stocksii</name>
    <dbReference type="NCBI Taxonomy" id="47602"/>
    <lineage>
        <taxon>Eukaryota</taxon>
        <taxon>Viridiplantae</taxon>
        <taxon>Streptophyta</taxon>
        <taxon>Embryophyta</taxon>
        <taxon>Tracheophyta</taxon>
        <taxon>Spermatophyta</taxon>
        <taxon>Magnoliopsida</taxon>
        <taxon>eudicotyledons</taxon>
        <taxon>Gunneridae</taxon>
        <taxon>Pentapetalae</taxon>
        <taxon>rosids</taxon>
        <taxon>malvids</taxon>
        <taxon>Malvales</taxon>
        <taxon>Malvaceae</taxon>
        <taxon>Malvoideae</taxon>
        <taxon>Gossypium</taxon>
    </lineage>
</organism>